<dbReference type="AlphaFoldDB" id="A0A160VDL6"/>
<dbReference type="Gene3D" id="3.90.1700.10">
    <property type="entry name" value="v583 domain like"/>
    <property type="match status" value="1"/>
</dbReference>
<dbReference type="Gene3D" id="1.10.10.660">
    <property type="entry name" value="conserved protein of unknown function from Enterococcus faecalis V583"/>
    <property type="match status" value="1"/>
</dbReference>
<name>A0A160VDL6_9ZZZZ</name>
<dbReference type="Gene3D" id="3.40.50.720">
    <property type="entry name" value="NAD(P)-binding Rossmann-like Domain"/>
    <property type="match status" value="1"/>
</dbReference>
<accession>A0A160VDL6</accession>
<proteinExistence type="predicted"/>
<evidence type="ECO:0008006" key="2">
    <source>
        <dbReference type="Google" id="ProtNLM"/>
    </source>
</evidence>
<protein>
    <recommendedName>
        <fullName evidence="2">DUF1116 domain-containing protein</fullName>
    </recommendedName>
</protein>
<dbReference type="EMBL" id="FAXC01000070">
    <property type="protein sequence ID" value="CUV08463.1"/>
    <property type="molecule type" value="Genomic_DNA"/>
</dbReference>
<evidence type="ECO:0000313" key="1">
    <source>
        <dbReference type="EMBL" id="CUV08463.1"/>
    </source>
</evidence>
<dbReference type="Gene3D" id="3.90.1710.10">
    <property type="entry name" value="Enterococcus faecalis V583 domain"/>
    <property type="match status" value="1"/>
</dbReference>
<organism evidence="1">
    <name type="scientific">hydrothermal vent metagenome</name>
    <dbReference type="NCBI Taxonomy" id="652676"/>
    <lineage>
        <taxon>unclassified sequences</taxon>
        <taxon>metagenomes</taxon>
        <taxon>ecological metagenomes</taxon>
    </lineage>
</organism>
<dbReference type="InterPro" id="IPR024033">
    <property type="entry name" value="OXTCase_su_AllG_h-dom"/>
</dbReference>
<dbReference type="Pfam" id="PF06545">
    <property type="entry name" value="AllG"/>
    <property type="match status" value="1"/>
</dbReference>
<sequence>MTNKVIKFHDDLKVINIGLEGFAQDIKQQGVKVVEVDWRPPADGQENLIEILKNINYNQDLVERINSANKMVIERIQNSNPQVIDILPAGEAMKLPMHTILHSGPPISWDRMCGPQKRAVLGAIQFEGWAKNLNEAIKLVEKGKVILHPCHKYNGIGPMTGIISPSMPVLVTRNEPYGNYGFSTFNEGRGNTLWFGVCDKETLERLKWIRDTLGPAMKAAVKKHGPINVFDIVEQGLQMGDECHARHVASTALLIKQLIPAMLEAGVQGDTVASIIHFMNENSHFFLNFTLSAVKVTMDSAHNIPFSTIVTGMSRNGVDFMLRVAGLGETCIVDPVSDMDKAVYYTDFTVQDAAGDIGDSAIVETCGLGGMAIASAPSVAPFVGGKLSDEIELIQKLNSITVAMHDRFKMPSMDMENTPLGIDILRVVETRIVPFITTGVLHETSPTVGQIGTGIANAPVTLFDQALVALAKEWNIKTQLPYPASIIQIEKEKVGLP</sequence>
<reference evidence="1" key="1">
    <citation type="submission" date="2015-10" db="EMBL/GenBank/DDBJ databases">
        <authorList>
            <person name="Gilbert D.G."/>
        </authorList>
    </citation>
    <scope>NUCLEOTIDE SEQUENCE</scope>
</reference>
<dbReference type="InterPro" id="IPR009499">
    <property type="entry name" value="AllG-like"/>
</dbReference>
<gene>
    <name evidence="1" type="ORF">MGWOODY_Mmi1580</name>
</gene>